<evidence type="ECO:0000313" key="2">
    <source>
        <dbReference type="Proteomes" id="UP000235803"/>
    </source>
</evidence>
<dbReference type="EMBL" id="PNRF01000028">
    <property type="protein sequence ID" value="PMR74322.1"/>
    <property type="molecule type" value="Genomic_DNA"/>
</dbReference>
<keyword evidence="2" id="KW-1185">Reference proteome</keyword>
<sequence>MANRASSLTLIALGGVAAGFIVGWQLPAPGSTPDAAGSETVAVNELIQLGERHRGEITSRSELNGKDGSRFSRYILPLEEGALVEIELGGPLHGRLALYDDRDRLLASTYTGSYHLDPSQPSALRRRIDESGDYTLVVSGNDQHSYGPFDITSRGMELTTGDALEVPSRADGWLQDGADTYTLTIEESGLYQVEMRSGDIDAYLVLEGPHGYHREDDDSGGNLDARIADFLEPGEYQLTARSAYGQDSGLYTLTVDPHALADGASLRNSGELAFDEPLHGWLNGQGLEYQLTLDTSAMVTIDMLSSDFDAFLELRGEGVFISDDDGGEGLDARIRHHLGPGSYTLTARSHSFGGSGMFELKAMAVEPDELPSSGHLEIGHSLNAWLGAGARDHYSFQVEEAGYYRLDMMSSELDAYLELEGGGISLSDDDGGEHLDARIHTHLEPGEYRAIARSYGGSESGGYVVSLTAE</sequence>
<evidence type="ECO:0000313" key="1">
    <source>
        <dbReference type="EMBL" id="PMR74322.1"/>
    </source>
</evidence>
<dbReference type="Gene3D" id="2.60.120.380">
    <property type="match status" value="1"/>
</dbReference>
<dbReference type="Proteomes" id="UP000235803">
    <property type="component" value="Unassembled WGS sequence"/>
</dbReference>
<dbReference type="AlphaFoldDB" id="A0A2N7U1K8"/>
<comment type="caution">
    <text evidence="1">The sequence shown here is derived from an EMBL/GenBank/DDBJ whole genome shotgun (WGS) entry which is preliminary data.</text>
</comment>
<dbReference type="OrthoDB" id="8893233at2"/>
<protein>
    <recommendedName>
        <fullName evidence="3">Peptidase C-terminal archaeal/bacterial domain-containing protein</fullName>
    </recommendedName>
</protein>
<proteinExistence type="predicted"/>
<reference evidence="1 2" key="1">
    <citation type="submission" date="2018-01" db="EMBL/GenBank/DDBJ databases">
        <title>Halomonas endophytica sp. nov., isolated from storage liquid in the stems of Populus euphratica.</title>
        <authorList>
            <person name="Chen C."/>
        </authorList>
    </citation>
    <scope>NUCLEOTIDE SEQUENCE [LARGE SCALE GENOMIC DNA]</scope>
    <source>
        <strain evidence="1 2">MC28</strain>
    </source>
</reference>
<gene>
    <name evidence="1" type="ORF">C1H69_13770</name>
</gene>
<organism evidence="1 2">
    <name type="scientific">Billgrantia endophytica</name>
    <dbReference type="NCBI Taxonomy" id="2033802"/>
    <lineage>
        <taxon>Bacteria</taxon>
        <taxon>Pseudomonadati</taxon>
        <taxon>Pseudomonadota</taxon>
        <taxon>Gammaproteobacteria</taxon>
        <taxon>Oceanospirillales</taxon>
        <taxon>Halomonadaceae</taxon>
        <taxon>Billgrantia</taxon>
    </lineage>
</organism>
<evidence type="ECO:0008006" key="3">
    <source>
        <dbReference type="Google" id="ProtNLM"/>
    </source>
</evidence>
<accession>A0A2N7U1K8</accession>
<name>A0A2N7U1K8_9GAMM</name>
<dbReference type="RefSeq" id="WP_102653961.1">
    <property type="nucleotide sequence ID" value="NZ_PNRF01000028.1"/>
</dbReference>